<proteinExistence type="predicted"/>
<evidence type="ECO:0008006" key="3">
    <source>
        <dbReference type="Google" id="ProtNLM"/>
    </source>
</evidence>
<gene>
    <name evidence="1" type="ORF">CCMP2556_LOCUS41818</name>
</gene>
<sequence>MSGRSFMRSIHENHIPTAGHLPWFSVTSRPLGNTTRPHKFSAFELVQKSVLGLKTLFFTFADPSCTARHGDSHEIATTSDLARFYGGACLLPQLLISAGLQPSKKGQPLRLFQHGSIPIPGLRSFRASSRGGLPATGGPTCVAHGPAKLRSACERARAASGTSEMVPAQWMCLLSTTRLRFAPDPSSFGHAPLALPGLSDDGWYSADFAASSAASAAASLHRQCGRTLSKVYAAGVRCGELSLDFRGTKTSKANVWLSELVFWAASLATAETRLRLLPATEPLLEVVDESVGRPWHLGCERAAQPTEAAADDPADDRTAVSASRACRFHPGDLVG</sequence>
<dbReference type="Proteomes" id="UP001642484">
    <property type="component" value="Unassembled WGS sequence"/>
</dbReference>
<reference evidence="1 2" key="1">
    <citation type="submission" date="2024-02" db="EMBL/GenBank/DDBJ databases">
        <authorList>
            <person name="Chen Y."/>
            <person name="Shah S."/>
            <person name="Dougan E. K."/>
            <person name="Thang M."/>
            <person name="Chan C."/>
        </authorList>
    </citation>
    <scope>NUCLEOTIDE SEQUENCE [LARGE SCALE GENOMIC DNA]</scope>
</reference>
<keyword evidence="2" id="KW-1185">Reference proteome</keyword>
<evidence type="ECO:0000313" key="2">
    <source>
        <dbReference type="Proteomes" id="UP001642484"/>
    </source>
</evidence>
<organism evidence="1 2">
    <name type="scientific">Durusdinium trenchii</name>
    <dbReference type="NCBI Taxonomy" id="1381693"/>
    <lineage>
        <taxon>Eukaryota</taxon>
        <taxon>Sar</taxon>
        <taxon>Alveolata</taxon>
        <taxon>Dinophyceae</taxon>
        <taxon>Suessiales</taxon>
        <taxon>Symbiodiniaceae</taxon>
        <taxon>Durusdinium</taxon>
    </lineage>
</organism>
<comment type="caution">
    <text evidence="1">The sequence shown here is derived from an EMBL/GenBank/DDBJ whole genome shotgun (WGS) entry which is preliminary data.</text>
</comment>
<accession>A0ABP0QF63</accession>
<evidence type="ECO:0000313" key="1">
    <source>
        <dbReference type="EMBL" id="CAK9086273.1"/>
    </source>
</evidence>
<dbReference type="EMBL" id="CAXAMN010024384">
    <property type="protein sequence ID" value="CAK9086273.1"/>
    <property type="molecule type" value="Genomic_DNA"/>
</dbReference>
<protein>
    <recommendedName>
        <fullName evidence="3">Selenoprotein O</fullName>
    </recommendedName>
</protein>
<name>A0ABP0QF63_9DINO</name>